<protein>
    <submittedName>
        <fullName evidence="6">Glutaredoxin-like protein 2 thioredoxin folds</fullName>
    </submittedName>
</protein>
<dbReference type="GO" id="GO:0051536">
    <property type="term" value="F:iron-sulfur cluster binding"/>
    <property type="evidence" value="ECO:0007669"/>
    <property type="project" value="UniProtKB-KW"/>
</dbReference>
<dbReference type="VEuPathDB" id="CryptoDB:GY17_00000415"/>
<dbReference type="Proteomes" id="UP001429100">
    <property type="component" value="Unassembled WGS sequence"/>
</dbReference>
<evidence type="ECO:0000256" key="1">
    <source>
        <dbReference type="ARBA" id="ARBA00022723"/>
    </source>
</evidence>
<keyword evidence="7" id="KW-1185">Reference proteome</keyword>
<accession>A0A0S4TH90</accession>
<dbReference type="VEuPathDB" id="CryptoDB:CHUDEA6_3970"/>
<dbReference type="Pfam" id="PF00462">
    <property type="entry name" value="Glutaredoxin"/>
    <property type="match status" value="1"/>
</dbReference>
<dbReference type="PROSITE" id="PS51354">
    <property type="entry name" value="GLUTAREDOXIN_2"/>
    <property type="match status" value="1"/>
</dbReference>
<dbReference type="GO" id="GO:0005829">
    <property type="term" value="C:cytosol"/>
    <property type="evidence" value="ECO:0007669"/>
    <property type="project" value="TreeGrafter"/>
</dbReference>
<dbReference type="InterPro" id="IPR002109">
    <property type="entry name" value="Glutaredoxin"/>
</dbReference>
<reference evidence="6 7" key="1">
    <citation type="submission" date="2014-11" db="EMBL/GenBank/DDBJ databases">
        <title>Comparative genomic analysis of Cryptosporidium hominis reveals occurrence of genetic recombination in virulent subtypes.</title>
        <authorList>
            <person name="Guo Y."/>
            <person name="Tang K."/>
            <person name="Frace M."/>
            <person name="Li N."/>
            <person name="Roellig D.M."/>
            <person name="Sammons S."/>
            <person name="Knipe K."/>
            <person name="Rowe L."/>
            <person name="Feng Y."/>
            <person name="Xiao L."/>
        </authorList>
    </citation>
    <scope>NUCLEOTIDE SEQUENCE [LARGE SCALE GENOMIC DNA]</scope>
    <source>
        <strain evidence="6">30976</strain>
    </source>
</reference>
<dbReference type="VEuPathDB" id="CryptoDB:Chro.60457"/>
<name>A0A0S4TH90_CRYHO</name>
<dbReference type="Gene3D" id="3.40.30.10">
    <property type="entry name" value="Glutaredoxin"/>
    <property type="match status" value="1"/>
</dbReference>
<evidence type="ECO:0000313" key="5">
    <source>
        <dbReference type="EMBL" id="CUV06822.1"/>
    </source>
</evidence>
<dbReference type="InterPro" id="IPR004480">
    <property type="entry name" value="Monothiol_GRX-rel"/>
</dbReference>
<dbReference type="GO" id="GO:0006879">
    <property type="term" value="P:intracellular iron ion homeostasis"/>
    <property type="evidence" value="ECO:0007669"/>
    <property type="project" value="TreeGrafter"/>
</dbReference>
<dbReference type="SUPFAM" id="SSF52833">
    <property type="entry name" value="Thioredoxin-like"/>
    <property type="match status" value="1"/>
</dbReference>
<dbReference type="PANTHER" id="PTHR10293:SF73">
    <property type="entry name" value="GLUTAREDOXIN-3"/>
    <property type="match status" value="1"/>
</dbReference>
<dbReference type="Proteomes" id="UP000199752">
    <property type="component" value="Chromosome 6"/>
</dbReference>
<organism evidence="5">
    <name type="scientific">Cryptosporidium hominis</name>
    <dbReference type="NCBI Taxonomy" id="237895"/>
    <lineage>
        <taxon>Eukaryota</taxon>
        <taxon>Sar</taxon>
        <taxon>Alveolata</taxon>
        <taxon>Apicomplexa</taxon>
        <taxon>Conoidasida</taxon>
        <taxon>Coccidia</taxon>
        <taxon>Eucoccidiorida</taxon>
        <taxon>Eimeriorina</taxon>
        <taxon>Cryptosporidiidae</taxon>
        <taxon>Cryptosporidium</taxon>
    </lineage>
</organism>
<reference evidence="6 7" key="3">
    <citation type="submission" date="2017-10" db="EMBL/GenBank/DDBJ databases">
        <title>Consistent, comparative and evidence-based genome annotation and re-annotation for the closely-related species, Cryptosporidium parvum, C. hominis and C. tyzzeri.</title>
        <authorList>
            <person name="Baptista R.P."/>
            <person name="Li Y."/>
            <person name="Sateriale A."/>
            <person name="Striepen B."/>
            <person name="Kissinger J.C."/>
        </authorList>
    </citation>
    <scope>NUCLEOTIDE SEQUENCE [LARGE SCALE GENOMIC DNA]</scope>
    <source>
        <strain evidence="6">30976</strain>
    </source>
</reference>
<evidence type="ECO:0000313" key="7">
    <source>
        <dbReference type="Proteomes" id="UP001429100"/>
    </source>
</evidence>
<dbReference type="AlphaFoldDB" id="A0A0S4TH90"/>
<proteinExistence type="predicted"/>
<evidence type="ECO:0000256" key="2">
    <source>
        <dbReference type="ARBA" id="ARBA00023004"/>
    </source>
</evidence>
<dbReference type="InterPro" id="IPR033658">
    <property type="entry name" value="GRX_PICOT-like"/>
</dbReference>
<sequence length="219" mass="24648">MSTTLNSFVGITDFVLGNCLSAILILSGKEEIDGSLLELESVLQESFSNVKFGKISPSGVNEISAIKQFDVKELPSILLFTCQSLKPYKVISGYNPSELHTNLEELIKIQNLSIPSQNEKFKILTNFKSLMVFMKGIKEEPYCRFAKGLVSLLDSIKVKNYGHYNIFENEETRQGLKEYHNWPTFPQICINGEFIGGLDILNEMHSNGELVNEIPKDAF</sequence>
<dbReference type="GO" id="GO:0046872">
    <property type="term" value="F:metal ion binding"/>
    <property type="evidence" value="ECO:0007669"/>
    <property type="project" value="UniProtKB-KW"/>
</dbReference>
<dbReference type="OrthoDB" id="415696at2759"/>
<evidence type="ECO:0000256" key="3">
    <source>
        <dbReference type="ARBA" id="ARBA00023014"/>
    </source>
</evidence>
<gene>
    <name evidence="5" type="ORF">CHUDEA6_3970</name>
    <name evidence="6" type="ORF">GY17_00000415</name>
</gene>
<dbReference type="CDD" id="cd03028">
    <property type="entry name" value="GRX_PICOT_like"/>
    <property type="match status" value="1"/>
</dbReference>
<keyword evidence="1" id="KW-0479">Metal-binding</keyword>
<keyword evidence="2" id="KW-0408">Iron</keyword>
<evidence type="ECO:0000313" key="6">
    <source>
        <dbReference type="EMBL" id="PPS97675.1"/>
    </source>
</evidence>
<dbReference type="GO" id="GO:0005634">
    <property type="term" value="C:nucleus"/>
    <property type="evidence" value="ECO:0007669"/>
    <property type="project" value="TreeGrafter"/>
</dbReference>
<reference evidence="5" key="2">
    <citation type="submission" date="2015-08" db="EMBL/GenBank/DDBJ databases">
        <authorList>
            <person name="Babu N.S."/>
            <person name="Beckwith C.J."/>
            <person name="Beseler K.G."/>
            <person name="Brison A."/>
            <person name="Carone J.V."/>
            <person name="Caskin T.P."/>
            <person name="Diamond M."/>
            <person name="Durham M.E."/>
            <person name="Foxe J.M."/>
            <person name="Go M."/>
            <person name="Henderson B.A."/>
            <person name="Jones I.B."/>
            <person name="McGettigan J.A."/>
            <person name="Micheletti S.J."/>
            <person name="Nasrallah M.E."/>
            <person name="Ortiz D."/>
            <person name="Piller C.R."/>
            <person name="Privatt S.R."/>
            <person name="Schneider S.L."/>
            <person name="Sharp S."/>
            <person name="Smith T.C."/>
            <person name="Stanton J.D."/>
            <person name="Ullery H.E."/>
            <person name="Wilson R.J."/>
            <person name="Serrano M.G."/>
            <person name="Buck G."/>
            <person name="Lee V."/>
            <person name="Wang Y."/>
            <person name="Carvalho R."/>
            <person name="Voegtly L."/>
            <person name="Shi R."/>
            <person name="Duckworth R."/>
            <person name="Johnson A."/>
            <person name="Loviza R."/>
            <person name="Walstead R."/>
            <person name="Shah Z."/>
            <person name="Kiflezghi M."/>
            <person name="Wade K."/>
            <person name="Ball S.L."/>
            <person name="Bradley K.W."/>
            <person name="Asai D.J."/>
            <person name="Bowman C.A."/>
            <person name="Russell D.A."/>
            <person name="Pope W.H."/>
            <person name="Jacobs-Sera D."/>
            <person name="Hendrix R.W."/>
            <person name="Hatfull G.F."/>
        </authorList>
    </citation>
    <scope>NUCLEOTIDE SEQUENCE [LARGE SCALE GENOMIC DNA]</scope>
</reference>
<dbReference type="EMBL" id="JTAI01000007">
    <property type="protein sequence ID" value="PPS97675.1"/>
    <property type="molecule type" value="Genomic_DNA"/>
</dbReference>
<keyword evidence="3" id="KW-0411">Iron-sulfur</keyword>
<dbReference type="PANTHER" id="PTHR10293">
    <property type="entry name" value="GLUTAREDOXIN FAMILY MEMBER"/>
    <property type="match status" value="1"/>
</dbReference>
<feature type="domain" description="Glutaredoxin" evidence="4">
    <location>
        <begin position="131"/>
        <end position="195"/>
    </location>
</feature>
<evidence type="ECO:0000259" key="4">
    <source>
        <dbReference type="Pfam" id="PF00462"/>
    </source>
</evidence>
<dbReference type="VEuPathDB" id="CryptoDB:ChTU502y2012_417g0240"/>
<dbReference type="EMBL" id="LN877952">
    <property type="protein sequence ID" value="CUV06822.1"/>
    <property type="molecule type" value="Genomic_DNA"/>
</dbReference>
<dbReference type="InterPro" id="IPR036249">
    <property type="entry name" value="Thioredoxin-like_sf"/>
</dbReference>